<dbReference type="SMART" id="SM00926">
    <property type="entry name" value="Molybdop_Fe4S4"/>
    <property type="match status" value="1"/>
</dbReference>
<dbReference type="Gene3D" id="2.40.40.20">
    <property type="match status" value="1"/>
</dbReference>
<organism evidence="11 12">
    <name type="scientific">Leptothrix ochracea L12</name>
    <dbReference type="NCBI Taxonomy" id="735332"/>
    <lineage>
        <taxon>Bacteria</taxon>
        <taxon>Pseudomonadati</taxon>
        <taxon>Pseudomonadota</taxon>
        <taxon>Betaproteobacteria</taxon>
        <taxon>Burkholderiales</taxon>
        <taxon>Sphaerotilaceae</taxon>
        <taxon>Leptothrix</taxon>
    </lineage>
</organism>
<evidence type="ECO:0000256" key="1">
    <source>
        <dbReference type="ARBA" id="ARBA00001942"/>
    </source>
</evidence>
<keyword evidence="8" id="KW-0408">Iron</keyword>
<evidence type="ECO:0000256" key="9">
    <source>
        <dbReference type="ARBA" id="ARBA00023014"/>
    </source>
</evidence>
<comment type="similarity">
    <text evidence="2">Belongs to the prokaryotic molybdopterin-containing oxidoreductase family.</text>
</comment>
<dbReference type="HOGENOM" id="CLU_000422_13_3_4"/>
<evidence type="ECO:0000256" key="7">
    <source>
        <dbReference type="ARBA" id="ARBA00023002"/>
    </source>
</evidence>
<dbReference type="Gene3D" id="3.30.2070.10">
    <property type="entry name" value="Formate dehydrogenase/DMSO reductase"/>
    <property type="match status" value="1"/>
</dbReference>
<gene>
    <name evidence="11" type="ORF">LepocDRAFT_00004690</name>
</gene>
<dbReference type="PROSITE" id="PS51318">
    <property type="entry name" value="TAT"/>
    <property type="match status" value="1"/>
</dbReference>
<dbReference type="InterPro" id="IPR006311">
    <property type="entry name" value="TAT_signal"/>
</dbReference>
<dbReference type="Gene3D" id="3.40.50.740">
    <property type="match status" value="1"/>
</dbReference>
<accession>I4Z686</accession>
<dbReference type="GeneID" id="92352057"/>
<evidence type="ECO:0000313" key="12">
    <source>
        <dbReference type="Proteomes" id="UP000053899"/>
    </source>
</evidence>
<keyword evidence="9" id="KW-0411">Iron-sulfur</keyword>
<evidence type="ECO:0000256" key="6">
    <source>
        <dbReference type="ARBA" id="ARBA00022729"/>
    </source>
</evidence>
<dbReference type="InterPro" id="IPR006656">
    <property type="entry name" value="Mopterin_OxRdtase"/>
</dbReference>
<evidence type="ECO:0000256" key="4">
    <source>
        <dbReference type="ARBA" id="ARBA00022505"/>
    </source>
</evidence>
<dbReference type="OrthoDB" id="9815647at2"/>
<proteinExistence type="inferred from homology"/>
<keyword evidence="5" id="KW-0479">Metal-binding</keyword>
<dbReference type="AlphaFoldDB" id="I4Z686"/>
<evidence type="ECO:0000259" key="10">
    <source>
        <dbReference type="PROSITE" id="PS51669"/>
    </source>
</evidence>
<reference evidence="11 12" key="1">
    <citation type="submission" date="2012-04" db="EMBL/GenBank/DDBJ databases">
        <title>Improved High-Quality Draft sequence of Leptothrix ochracea L12.</title>
        <authorList>
            <consortium name="US DOE Joint Genome Institute"/>
            <person name="Lucas S."/>
            <person name="Han J."/>
            <person name="Lapidus A."/>
            <person name="Cheng J.-F."/>
            <person name="Goodwin L."/>
            <person name="Pitluck S."/>
            <person name="Peters L."/>
            <person name="Zeytun A."/>
            <person name="Detter J.C."/>
            <person name="Han C."/>
            <person name="Tapia R."/>
            <person name="Land M."/>
            <person name="Hauser L."/>
            <person name="Kyrpides N."/>
            <person name="Ivanova N."/>
            <person name="Pagani I."/>
            <person name="Stepanauskas R."/>
            <person name="Masland D."/>
            <person name="Poulton N."/>
            <person name="Emerson D."/>
            <person name="Fleming E."/>
            <person name="Woyke T."/>
        </authorList>
    </citation>
    <scope>NUCLEOTIDE SEQUENCE [LARGE SCALE GENOMIC DNA]</scope>
    <source>
        <strain evidence="11 12">L12</strain>
    </source>
</reference>
<dbReference type="InterPro" id="IPR006963">
    <property type="entry name" value="Mopterin_OxRdtase_4Fe-4S_dom"/>
</dbReference>
<dbReference type="PROSITE" id="PS51669">
    <property type="entry name" value="4FE4S_MOW_BIS_MGD"/>
    <property type="match status" value="1"/>
</dbReference>
<dbReference type="InterPro" id="IPR009010">
    <property type="entry name" value="Asp_de-COase-like_dom_sf"/>
</dbReference>
<comment type="cofactor">
    <cofactor evidence="1">
        <name>Mo-bis(molybdopterin guanine dinucleotide)</name>
        <dbReference type="ChEBI" id="CHEBI:60539"/>
    </cofactor>
</comment>
<dbReference type="RefSeq" id="WP_009453220.1">
    <property type="nucleotide sequence ID" value="NZ_JH660670.1"/>
</dbReference>
<evidence type="ECO:0000313" key="11">
    <source>
        <dbReference type="EMBL" id="EIM31728.1"/>
    </source>
</evidence>
<dbReference type="GO" id="GO:0051539">
    <property type="term" value="F:4 iron, 4 sulfur cluster binding"/>
    <property type="evidence" value="ECO:0007669"/>
    <property type="project" value="UniProtKB-KW"/>
</dbReference>
<keyword evidence="7" id="KW-0560">Oxidoreductase</keyword>
<name>I4Z686_9BURK</name>
<dbReference type="SUPFAM" id="SSF50692">
    <property type="entry name" value="ADC-like"/>
    <property type="match status" value="1"/>
</dbReference>
<keyword evidence="12" id="KW-1185">Reference proteome</keyword>
<dbReference type="PANTHER" id="PTHR43742">
    <property type="entry name" value="TRIMETHYLAMINE-N-OXIDE REDUCTASE"/>
    <property type="match status" value="1"/>
</dbReference>
<evidence type="ECO:0000256" key="5">
    <source>
        <dbReference type="ARBA" id="ARBA00022723"/>
    </source>
</evidence>
<dbReference type="EMBL" id="JH660670">
    <property type="protein sequence ID" value="EIM31728.1"/>
    <property type="molecule type" value="Genomic_DNA"/>
</dbReference>
<dbReference type="GO" id="GO:0046872">
    <property type="term" value="F:metal ion binding"/>
    <property type="evidence" value="ECO:0007669"/>
    <property type="project" value="UniProtKB-KW"/>
</dbReference>
<keyword evidence="4" id="KW-0500">Molybdenum</keyword>
<dbReference type="GO" id="GO:0043546">
    <property type="term" value="F:molybdopterin cofactor binding"/>
    <property type="evidence" value="ECO:0007669"/>
    <property type="project" value="InterPro"/>
</dbReference>
<dbReference type="SUPFAM" id="SSF53706">
    <property type="entry name" value="Formate dehydrogenase/DMSO reductase, domains 1-3"/>
    <property type="match status" value="1"/>
</dbReference>
<dbReference type="PROSITE" id="PS51257">
    <property type="entry name" value="PROKAR_LIPOPROTEIN"/>
    <property type="match status" value="1"/>
</dbReference>
<evidence type="ECO:0000256" key="8">
    <source>
        <dbReference type="ARBA" id="ARBA00023004"/>
    </source>
</evidence>
<sequence length="746" mass="80726">MTSDAKFVNRRDLLKVLGLGGTALAVTGCGNTSIESGAELVQSSVQPEDFVVPGVGVYYASTCTQCSSGCGVMGRVREGRVLKLEGSRSSVINAGKICGLGQAAVQAHYHPDRLTVPMVREGNALKETTWEKAMALLTEKLGPASKLSGEQVAFMTGDVSGHQKALLRNFMDSFESGGRHVVYEALSSTVAAAVHKKMFGVEQPLVHLDKAKMVLSFGNDFMGTGVSPVHFAGQYAKFRKPDRGTLVQIEPKMTLTGANADRWVPIIPGTEGVMALGIARELMHHKEYEHTVPAEIHELIKPYTPEFVSRTTGVPAHMVAHVASLLWEKAPSVVLAGASAEGHAHGSENVAAIMLLNVILDNMGKTLERPGTSPFPQLAPVSGSTAALMDFNKVMAAGKCQALLIHDTNPVYSAPDFMRFAENLRKVPFKVALAQQIDETAAECDLVLPLLSSMEDFGTHVASYQPHGVQIGMQQPLMEKLHKDTRSLGDVLLDLLKLRKADAYKSYPDYFAYLKSSVVQAKSAFKDAAADTETFWDAALSAGVLHVDVPASPLSVQVKAAMVKQPDVFLEEASFPFHLMPSVRGNFRDGAHANLPWMQESPDSLTTVVWDSWVEVHPKTAEALHIDEGDILEVQSANGLIRAKAYLFPGIHPKVISIPIGQGHENMGRYASHVGVNPLKIINPIFDQQTGELALNATRVMIRKTRTHEKFAKDEGAANTQHGRKLVATIAADKVDLAHEVNNVNH</sequence>
<dbReference type="Gene3D" id="2.20.25.90">
    <property type="entry name" value="ADC-like domains"/>
    <property type="match status" value="1"/>
</dbReference>
<keyword evidence="3" id="KW-0004">4Fe-4S</keyword>
<dbReference type="PANTHER" id="PTHR43742:SF9">
    <property type="entry name" value="TETRATHIONATE REDUCTASE SUBUNIT A"/>
    <property type="match status" value="1"/>
</dbReference>
<feature type="domain" description="4Fe-4S Mo/W bis-MGD-type" evidence="10">
    <location>
        <begin position="56"/>
        <end position="112"/>
    </location>
</feature>
<evidence type="ECO:0000256" key="3">
    <source>
        <dbReference type="ARBA" id="ARBA00022485"/>
    </source>
</evidence>
<dbReference type="InterPro" id="IPR050612">
    <property type="entry name" value="Prok_Mopterin_Oxidored"/>
</dbReference>
<dbReference type="Proteomes" id="UP000053899">
    <property type="component" value="Unassembled WGS sequence"/>
</dbReference>
<dbReference type="Pfam" id="PF01568">
    <property type="entry name" value="Molydop_binding"/>
    <property type="match status" value="1"/>
</dbReference>
<dbReference type="Pfam" id="PF04879">
    <property type="entry name" value="Molybdop_Fe4S4"/>
    <property type="match status" value="1"/>
</dbReference>
<protein>
    <submittedName>
        <fullName evidence="11">Anaerobic dehydrogenase, typically selenocysteine-containing</fullName>
    </submittedName>
</protein>
<dbReference type="GO" id="GO:0016491">
    <property type="term" value="F:oxidoreductase activity"/>
    <property type="evidence" value="ECO:0007669"/>
    <property type="project" value="UniProtKB-KW"/>
</dbReference>
<dbReference type="InterPro" id="IPR006657">
    <property type="entry name" value="MoPterin_dinucl-bd_dom"/>
</dbReference>
<keyword evidence="6" id="KW-0732">Signal</keyword>
<dbReference type="Pfam" id="PF00384">
    <property type="entry name" value="Molybdopterin"/>
    <property type="match status" value="1"/>
</dbReference>
<evidence type="ECO:0000256" key="2">
    <source>
        <dbReference type="ARBA" id="ARBA00010312"/>
    </source>
</evidence>
<dbReference type="Gene3D" id="3.40.228.10">
    <property type="entry name" value="Dimethylsulfoxide Reductase, domain 2"/>
    <property type="match status" value="1"/>
</dbReference>